<dbReference type="HOGENOM" id="CLU_517666_0_0_5"/>
<dbReference type="InterPro" id="IPR013783">
    <property type="entry name" value="Ig-like_fold"/>
</dbReference>
<gene>
    <name evidence="2" type="ORF">Rumeso_02102</name>
</gene>
<dbReference type="Pfam" id="PF17803">
    <property type="entry name" value="Cadherin_4"/>
    <property type="match status" value="1"/>
</dbReference>
<evidence type="ECO:0000259" key="1">
    <source>
        <dbReference type="PROSITE" id="PS50268"/>
    </source>
</evidence>
<dbReference type="InterPro" id="IPR002126">
    <property type="entry name" value="Cadherin-like_dom"/>
</dbReference>
<dbReference type="InterPro" id="IPR010221">
    <property type="entry name" value="VCBS_dom"/>
</dbReference>
<protein>
    <submittedName>
        <fullName evidence="2">RTX toxin</fullName>
    </submittedName>
</protein>
<feature type="domain" description="Cadherin" evidence="1">
    <location>
        <begin position="141"/>
        <end position="269"/>
    </location>
</feature>
<dbReference type="OrthoDB" id="9773411at2"/>
<evidence type="ECO:0000313" key="2">
    <source>
        <dbReference type="EMBL" id="EYD76344.1"/>
    </source>
</evidence>
<dbReference type="GO" id="GO:0007156">
    <property type="term" value="P:homophilic cell adhesion via plasma membrane adhesion molecules"/>
    <property type="evidence" value="ECO:0007669"/>
    <property type="project" value="InterPro"/>
</dbReference>
<sequence>MASTLVFKETLSYKTPMGVDDRGVADEDRVGTLKISDLLSNDLGGAAKSFYGVDQTDPRRATMTATTAQGATITVNMTTGEISYDPKLALEGKIQTLAAGETLDDSFTYTIRMADGTLSTAKVVLTVSGMNDYVLIQSEALGSKFSGTVTEDADATASTSDSLSATGVIKFVDDDLSDTHQVGFTKTSQGDALGTFSLSPISEAANAANGSLTWSYTVDRAASQYLAAGQTVTETYAVRITDGHNEAASDGVQVITVTITGTNDAATISGTATGGVVEDGNADNNDATSQTVSGQLTVADVDQGEARLQAIAAGTAGANGHGSFEVLADGHWTYSLTNGQGAVQGLSADETLTDSIVVTSKDGTATQAINVTITGTNDAVQTRDGGLVTGQVAEDGATQFVQGTIAFTDADLRDVHTASFTKTSEGPALGVLHISPVIENATTADGAVNWNYQLDNEAAQSLGAGETVTETYAVKITDGHGGENTQVVTITVTGTNDAPYLTAVDGSDTALRPSMKRTAPCRGRPI</sequence>
<dbReference type="AlphaFoldDB" id="A0A017HRE7"/>
<dbReference type="EMBL" id="AOSK01000050">
    <property type="protein sequence ID" value="EYD76344.1"/>
    <property type="molecule type" value="Genomic_DNA"/>
</dbReference>
<dbReference type="RefSeq" id="WP_037281533.1">
    <property type="nucleotide sequence ID" value="NZ_KK088590.1"/>
</dbReference>
<dbReference type="InterPro" id="IPR040853">
    <property type="entry name" value="RapA2_cadherin-like"/>
</dbReference>
<comment type="caution">
    <text evidence="2">The sequence shown here is derived from an EMBL/GenBank/DDBJ whole genome shotgun (WGS) entry which is preliminary data.</text>
</comment>
<dbReference type="Proteomes" id="UP000019666">
    <property type="component" value="Unassembled WGS sequence"/>
</dbReference>
<dbReference type="PROSITE" id="PS50268">
    <property type="entry name" value="CADHERIN_2"/>
    <property type="match status" value="2"/>
</dbReference>
<dbReference type="NCBIfam" id="TIGR01965">
    <property type="entry name" value="VCBS_repeat"/>
    <property type="match status" value="4"/>
</dbReference>
<evidence type="ECO:0000313" key="3">
    <source>
        <dbReference type="Proteomes" id="UP000019666"/>
    </source>
</evidence>
<feature type="domain" description="Cadherin" evidence="1">
    <location>
        <begin position="391"/>
        <end position="501"/>
    </location>
</feature>
<dbReference type="STRING" id="442562.Rumeso_02102"/>
<keyword evidence="3" id="KW-1185">Reference proteome</keyword>
<accession>A0A017HRE7</accession>
<dbReference type="PATRIC" id="fig|442562.3.peg.2074"/>
<reference evidence="2 3" key="1">
    <citation type="submission" date="2013-02" db="EMBL/GenBank/DDBJ databases">
        <authorList>
            <person name="Fiebig A."/>
            <person name="Goeker M."/>
            <person name="Klenk H.-P.P."/>
        </authorList>
    </citation>
    <scope>NUCLEOTIDE SEQUENCE [LARGE SCALE GENOMIC DNA]</scope>
    <source>
        <strain evidence="2 3">DSM 19309</strain>
    </source>
</reference>
<name>A0A017HRE7_9RHOB</name>
<dbReference type="Gene3D" id="2.60.40.10">
    <property type="entry name" value="Immunoglobulins"/>
    <property type="match status" value="1"/>
</dbReference>
<dbReference type="GO" id="GO:0005509">
    <property type="term" value="F:calcium ion binding"/>
    <property type="evidence" value="ECO:0007669"/>
    <property type="project" value="InterPro"/>
</dbReference>
<organism evidence="2 3">
    <name type="scientific">Rubellimicrobium mesophilum DSM 19309</name>
    <dbReference type="NCBI Taxonomy" id="442562"/>
    <lineage>
        <taxon>Bacteria</taxon>
        <taxon>Pseudomonadati</taxon>
        <taxon>Pseudomonadota</taxon>
        <taxon>Alphaproteobacteria</taxon>
        <taxon>Rhodobacterales</taxon>
        <taxon>Roseobacteraceae</taxon>
        <taxon>Rubellimicrobium</taxon>
    </lineage>
</organism>
<proteinExistence type="predicted"/>
<dbReference type="GO" id="GO:0016020">
    <property type="term" value="C:membrane"/>
    <property type="evidence" value="ECO:0007669"/>
    <property type="project" value="InterPro"/>
</dbReference>